<accession>A0AAN6XTW2</accession>
<evidence type="ECO:0000313" key="2">
    <source>
        <dbReference type="EMBL" id="KAK4206824.1"/>
    </source>
</evidence>
<sequence>MKLATILAVLASSIVPMAIAAPMVMEGDAGAISTTARRDGSTQLDPDFCAFKNKRRTIKNAGEGDGAEANMNACKTAY</sequence>
<evidence type="ECO:0000313" key="3">
    <source>
        <dbReference type="Proteomes" id="UP001301769"/>
    </source>
</evidence>
<keyword evidence="3" id="KW-1185">Reference proteome</keyword>
<feature type="chain" id="PRO_5042848602" evidence="1">
    <location>
        <begin position="21"/>
        <end position="78"/>
    </location>
</feature>
<evidence type="ECO:0000256" key="1">
    <source>
        <dbReference type="SAM" id="SignalP"/>
    </source>
</evidence>
<dbReference type="AlphaFoldDB" id="A0AAN6XTW2"/>
<feature type="signal peptide" evidence="1">
    <location>
        <begin position="1"/>
        <end position="20"/>
    </location>
</feature>
<keyword evidence="1" id="KW-0732">Signal</keyword>
<gene>
    <name evidence="2" type="ORF">QBC37DRAFT_434379</name>
</gene>
<organism evidence="2 3">
    <name type="scientific">Rhypophila decipiens</name>
    <dbReference type="NCBI Taxonomy" id="261697"/>
    <lineage>
        <taxon>Eukaryota</taxon>
        <taxon>Fungi</taxon>
        <taxon>Dikarya</taxon>
        <taxon>Ascomycota</taxon>
        <taxon>Pezizomycotina</taxon>
        <taxon>Sordariomycetes</taxon>
        <taxon>Sordariomycetidae</taxon>
        <taxon>Sordariales</taxon>
        <taxon>Naviculisporaceae</taxon>
        <taxon>Rhypophila</taxon>
    </lineage>
</organism>
<dbReference type="Proteomes" id="UP001301769">
    <property type="component" value="Unassembled WGS sequence"/>
</dbReference>
<reference evidence="2" key="1">
    <citation type="journal article" date="2023" name="Mol. Phylogenet. Evol.">
        <title>Genome-scale phylogeny and comparative genomics of the fungal order Sordariales.</title>
        <authorList>
            <person name="Hensen N."/>
            <person name="Bonometti L."/>
            <person name="Westerberg I."/>
            <person name="Brannstrom I.O."/>
            <person name="Guillou S."/>
            <person name="Cros-Aarteil S."/>
            <person name="Calhoun S."/>
            <person name="Haridas S."/>
            <person name="Kuo A."/>
            <person name="Mondo S."/>
            <person name="Pangilinan J."/>
            <person name="Riley R."/>
            <person name="LaButti K."/>
            <person name="Andreopoulos B."/>
            <person name="Lipzen A."/>
            <person name="Chen C."/>
            <person name="Yan M."/>
            <person name="Daum C."/>
            <person name="Ng V."/>
            <person name="Clum A."/>
            <person name="Steindorff A."/>
            <person name="Ohm R.A."/>
            <person name="Martin F."/>
            <person name="Silar P."/>
            <person name="Natvig D.O."/>
            <person name="Lalanne C."/>
            <person name="Gautier V."/>
            <person name="Ament-Velasquez S.L."/>
            <person name="Kruys A."/>
            <person name="Hutchinson M.I."/>
            <person name="Powell A.J."/>
            <person name="Barry K."/>
            <person name="Miller A.N."/>
            <person name="Grigoriev I.V."/>
            <person name="Debuchy R."/>
            <person name="Gladieux P."/>
            <person name="Hiltunen Thoren M."/>
            <person name="Johannesson H."/>
        </authorList>
    </citation>
    <scope>NUCLEOTIDE SEQUENCE</scope>
    <source>
        <strain evidence="2">PSN293</strain>
    </source>
</reference>
<dbReference type="EMBL" id="MU858348">
    <property type="protein sequence ID" value="KAK4206824.1"/>
    <property type="molecule type" value="Genomic_DNA"/>
</dbReference>
<proteinExistence type="predicted"/>
<protein>
    <submittedName>
        <fullName evidence="2">Uncharacterized protein</fullName>
    </submittedName>
</protein>
<reference evidence="2" key="2">
    <citation type="submission" date="2023-05" db="EMBL/GenBank/DDBJ databases">
        <authorList>
            <consortium name="Lawrence Berkeley National Laboratory"/>
            <person name="Steindorff A."/>
            <person name="Hensen N."/>
            <person name="Bonometti L."/>
            <person name="Westerberg I."/>
            <person name="Brannstrom I.O."/>
            <person name="Guillou S."/>
            <person name="Cros-Aarteil S."/>
            <person name="Calhoun S."/>
            <person name="Haridas S."/>
            <person name="Kuo A."/>
            <person name="Mondo S."/>
            <person name="Pangilinan J."/>
            <person name="Riley R."/>
            <person name="Labutti K."/>
            <person name="Andreopoulos B."/>
            <person name="Lipzen A."/>
            <person name="Chen C."/>
            <person name="Yanf M."/>
            <person name="Daum C."/>
            <person name="Ng V."/>
            <person name="Clum A."/>
            <person name="Ohm R."/>
            <person name="Martin F."/>
            <person name="Silar P."/>
            <person name="Natvig D."/>
            <person name="Lalanne C."/>
            <person name="Gautier V."/>
            <person name="Ament-Velasquez S.L."/>
            <person name="Kruys A."/>
            <person name="Hutchinson M.I."/>
            <person name="Powell A.J."/>
            <person name="Barry K."/>
            <person name="Miller A.N."/>
            <person name="Grigoriev I.V."/>
            <person name="Debuchy R."/>
            <person name="Gladieux P."/>
            <person name="Thoren M.H."/>
            <person name="Johannesson H."/>
        </authorList>
    </citation>
    <scope>NUCLEOTIDE SEQUENCE</scope>
    <source>
        <strain evidence="2">PSN293</strain>
    </source>
</reference>
<name>A0AAN6XTW2_9PEZI</name>
<comment type="caution">
    <text evidence="2">The sequence shown here is derived from an EMBL/GenBank/DDBJ whole genome shotgun (WGS) entry which is preliminary data.</text>
</comment>